<dbReference type="GO" id="GO:0030992">
    <property type="term" value="C:intraciliary transport particle B"/>
    <property type="evidence" value="ECO:0007669"/>
    <property type="project" value="TreeGrafter"/>
</dbReference>
<dbReference type="GO" id="GO:0005815">
    <property type="term" value="C:microtubule organizing center"/>
    <property type="evidence" value="ECO:0007669"/>
    <property type="project" value="TreeGrafter"/>
</dbReference>
<accession>A0A3P7LUZ3</accession>
<evidence type="ECO:0000256" key="2">
    <source>
        <dbReference type="ARBA" id="ARBA00007700"/>
    </source>
</evidence>
<evidence type="ECO:0000256" key="5">
    <source>
        <dbReference type="ARBA" id="ARBA00023069"/>
    </source>
</evidence>
<gene>
    <name evidence="9" type="ORF">DILT_LOCUS5842</name>
</gene>
<evidence type="ECO:0000256" key="3">
    <source>
        <dbReference type="ARBA" id="ARBA00017206"/>
    </source>
</evidence>
<keyword evidence="5" id="KW-0969">Cilium</keyword>
<evidence type="ECO:0000313" key="10">
    <source>
        <dbReference type="Proteomes" id="UP000281553"/>
    </source>
</evidence>
<comment type="subcellular location">
    <subcellularLocation>
        <location evidence="1">Cytoplasm</location>
        <location evidence="1">Cytoskeleton</location>
        <location evidence="1">Cilium basal body</location>
    </subcellularLocation>
</comment>
<keyword evidence="6" id="KW-0206">Cytoskeleton</keyword>
<dbReference type="GO" id="GO:0042073">
    <property type="term" value="P:intraciliary transport"/>
    <property type="evidence" value="ECO:0007669"/>
    <property type="project" value="InterPro"/>
</dbReference>
<evidence type="ECO:0000256" key="4">
    <source>
        <dbReference type="ARBA" id="ARBA00022490"/>
    </source>
</evidence>
<dbReference type="InterPro" id="IPR022088">
    <property type="entry name" value="Intraflagellar_transp_cmplxB"/>
</dbReference>
<dbReference type="OrthoDB" id="2119217at2759"/>
<feature type="compositionally biased region" description="Low complexity" evidence="8">
    <location>
        <begin position="59"/>
        <end position="73"/>
    </location>
</feature>
<organism evidence="9 10">
    <name type="scientific">Dibothriocephalus latus</name>
    <name type="common">Fish tapeworm</name>
    <name type="synonym">Diphyllobothrium latum</name>
    <dbReference type="NCBI Taxonomy" id="60516"/>
    <lineage>
        <taxon>Eukaryota</taxon>
        <taxon>Metazoa</taxon>
        <taxon>Spiralia</taxon>
        <taxon>Lophotrochozoa</taxon>
        <taxon>Platyhelminthes</taxon>
        <taxon>Cestoda</taxon>
        <taxon>Eucestoda</taxon>
        <taxon>Diphyllobothriidea</taxon>
        <taxon>Diphyllobothriidae</taxon>
        <taxon>Dibothriocephalus</taxon>
    </lineage>
</organism>
<reference evidence="9 10" key="1">
    <citation type="submission" date="2018-11" db="EMBL/GenBank/DDBJ databases">
        <authorList>
            <consortium name="Pathogen Informatics"/>
        </authorList>
    </citation>
    <scope>NUCLEOTIDE SEQUENCE [LARGE SCALE GENOMIC DNA]</scope>
</reference>
<name>A0A3P7LUZ3_DIBLA</name>
<dbReference type="Proteomes" id="UP000281553">
    <property type="component" value="Unassembled WGS sequence"/>
</dbReference>
<dbReference type="Pfam" id="PF12317">
    <property type="entry name" value="IFT46_B_C"/>
    <property type="match status" value="1"/>
</dbReference>
<keyword evidence="10" id="KW-1185">Reference proteome</keyword>
<evidence type="ECO:0000313" key="9">
    <source>
        <dbReference type="EMBL" id="VDN10011.1"/>
    </source>
</evidence>
<dbReference type="PANTHER" id="PTHR13376:SF0">
    <property type="entry name" value="INTRAFLAGELLAR TRANSPORT PROTEIN 46 HOMOLOG"/>
    <property type="match status" value="1"/>
</dbReference>
<evidence type="ECO:0000256" key="6">
    <source>
        <dbReference type="ARBA" id="ARBA00023212"/>
    </source>
</evidence>
<feature type="region of interest" description="Disordered" evidence="8">
    <location>
        <begin position="1"/>
        <end position="102"/>
    </location>
</feature>
<protein>
    <recommendedName>
        <fullName evidence="3">Intraflagellar transport protein 46 homolog</fullName>
    </recommendedName>
</protein>
<evidence type="ECO:0000256" key="8">
    <source>
        <dbReference type="SAM" id="MobiDB-lite"/>
    </source>
</evidence>
<keyword evidence="7" id="KW-0966">Cell projection</keyword>
<dbReference type="PANTHER" id="PTHR13376">
    <property type="entry name" value="INTRAFLAGELLAR TRANSPORT PROTEIN 46 HOMOLOG"/>
    <property type="match status" value="1"/>
</dbReference>
<evidence type="ECO:0000256" key="7">
    <source>
        <dbReference type="ARBA" id="ARBA00023273"/>
    </source>
</evidence>
<dbReference type="EMBL" id="UYRU01048260">
    <property type="protein sequence ID" value="VDN10011.1"/>
    <property type="molecule type" value="Genomic_DNA"/>
</dbReference>
<evidence type="ECO:0000256" key="1">
    <source>
        <dbReference type="ARBA" id="ARBA00004120"/>
    </source>
</evidence>
<dbReference type="AlphaFoldDB" id="A0A3P7LUZ3"/>
<comment type="similarity">
    <text evidence="2">Belongs to the IFT46 family.</text>
</comment>
<dbReference type="GO" id="GO:0031514">
    <property type="term" value="C:motile cilium"/>
    <property type="evidence" value="ECO:0007669"/>
    <property type="project" value="TreeGrafter"/>
</dbReference>
<proteinExistence type="inferred from homology"/>
<feature type="compositionally biased region" description="Acidic residues" evidence="8">
    <location>
        <begin position="76"/>
        <end position="101"/>
    </location>
</feature>
<keyword evidence="4" id="KW-0963">Cytoplasm</keyword>
<sequence>MPAGSPGDDSELMKAAPDPKLSASIRQIPSPASEDARNGPGGSSRAAERGFRGRGHGKGTTSKSKLSNNSANLMDESTEGDDDDEDDEEEEDEEDDDDETNTEVIEGMYNPADYEHLIVSAEVKEMFHYIQRYTPQSIDLDTKLRPFIPEYIAAVGDIDAFLKVSPSLNTVLELVVIRKSTTTTTTDLKSLLRNKNLLTSSGRNALSFFTYMLCIT</sequence>
<dbReference type="GO" id="GO:0060271">
    <property type="term" value="P:cilium assembly"/>
    <property type="evidence" value="ECO:0007669"/>
    <property type="project" value="TreeGrafter"/>
</dbReference>